<reference evidence="1 2" key="1">
    <citation type="submission" date="2020-08" db="EMBL/GenBank/DDBJ databases">
        <title>Genomic Encyclopedia of Type Strains, Phase IV (KMG-IV): sequencing the most valuable type-strain genomes for metagenomic binning, comparative biology and taxonomic classification.</title>
        <authorList>
            <person name="Goeker M."/>
        </authorList>
    </citation>
    <scope>NUCLEOTIDE SEQUENCE [LARGE SCALE GENOMIC DNA]</scope>
    <source>
        <strain evidence="1 2">DSM 19612</strain>
    </source>
</reference>
<evidence type="ECO:0000313" key="1">
    <source>
        <dbReference type="EMBL" id="MBB6453398.1"/>
    </source>
</evidence>
<comment type="caution">
    <text evidence="1">The sequence shown here is derived from an EMBL/GenBank/DDBJ whole genome shotgun (WGS) entry which is preliminary data.</text>
</comment>
<proteinExistence type="predicted"/>
<dbReference type="RefSeq" id="WP_174497810.1">
    <property type="nucleotide sequence ID" value="NZ_CADDWK010000020.1"/>
</dbReference>
<name>A0A841Q4T0_9BACI</name>
<evidence type="ECO:0000313" key="2">
    <source>
        <dbReference type="Proteomes" id="UP000581688"/>
    </source>
</evidence>
<evidence type="ECO:0008006" key="3">
    <source>
        <dbReference type="Google" id="ProtNLM"/>
    </source>
</evidence>
<sequence length="104" mass="12529">MEKEKFYVDIGTHEISRLQAYNNNHFVIYGTPEEIMLLREVMDEMYNSELGTWIRAHIPIMEYHNDKTNDQYDEGMYRVYEMLYKLGDEKTKKHIESMGILKDV</sequence>
<dbReference type="EMBL" id="JACHGH010000005">
    <property type="protein sequence ID" value="MBB6453398.1"/>
    <property type="molecule type" value="Genomic_DNA"/>
</dbReference>
<keyword evidence="2" id="KW-1185">Reference proteome</keyword>
<gene>
    <name evidence="1" type="ORF">HNQ94_001847</name>
</gene>
<protein>
    <recommendedName>
        <fullName evidence="3">Hydrolase</fullName>
    </recommendedName>
</protein>
<accession>A0A841Q4T0</accession>
<dbReference type="AlphaFoldDB" id="A0A841Q4T0"/>
<dbReference type="Proteomes" id="UP000581688">
    <property type="component" value="Unassembled WGS sequence"/>
</dbReference>
<organism evidence="1 2">
    <name type="scientific">Salirhabdus euzebyi</name>
    <dbReference type="NCBI Taxonomy" id="394506"/>
    <lineage>
        <taxon>Bacteria</taxon>
        <taxon>Bacillati</taxon>
        <taxon>Bacillota</taxon>
        <taxon>Bacilli</taxon>
        <taxon>Bacillales</taxon>
        <taxon>Bacillaceae</taxon>
        <taxon>Salirhabdus</taxon>
    </lineage>
</organism>